<accession>A0ABS7ZUA1</accession>
<protein>
    <submittedName>
        <fullName evidence="1">DNA polymerase III subunit chi</fullName>
    </submittedName>
</protein>
<dbReference type="RefSeq" id="WP_225677177.1">
    <property type="nucleotide sequence ID" value="NZ_JAEDAH010000104.1"/>
</dbReference>
<dbReference type="Pfam" id="PF04364">
    <property type="entry name" value="DNA_pol3_chi"/>
    <property type="match status" value="1"/>
</dbReference>
<evidence type="ECO:0000313" key="1">
    <source>
        <dbReference type="EMBL" id="MCA6065336.1"/>
    </source>
</evidence>
<evidence type="ECO:0000313" key="2">
    <source>
        <dbReference type="Proteomes" id="UP000714380"/>
    </source>
</evidence>
<name>A0ABS7ZUA1_9GAMM</name>
<dbReference type="PANTHER" id="PTHR38767">
    <property type="entry name" value="DNA POLYMERASE III SUBUNIT CHI"/>
    <property type="match status" value="1"/>
</dbReference>
<dbReference type="Gene3D" id="3.40.50.10110">
    <property type="entry name" value="DNA polymerase III subunit chi"/>
    <property type="match status" value="1"/>
</dbReference>
<dbReference type="InterPro" id="IPR007459">
    <property type="entry name" value="DNA_pol3_chi"/>
</dbReference>
<dbReference type="SUPFAM" id="SSF102400">
    <property type="entry name" value="DNA polymerase III chi subunit"/>
    <property type="match status" value="1"/>
</dbReference>
<sequence>MTQVDFYILAAQTLEERALFACRLAEKAFSRGNRVLIQTDTEASARALDDLLWTFRDDAFIPHALLNASDAPAECPVSISWHDDPGHHHDVIVNLSSGLPSFVGRFRRFVSIVVQHDQVLDYTRNHYKYLKDRGYPINNHDMRLR</sequence>
<dbReference type="EMBL" id="JAEDAH010000104">
    <property type="protein sequence ID" value="MCA6065336.1"/>
    <property type="molecule type" value="Genomic_DNA"/>
</dbReference>
<dbReference type="Proteomes" id="UP000714380">
    <property type="component" value="Unassembled WGS sequence"/>
</dbReference>
<organism evidence="1 2">
    <name type="scientific">Thalassolituus marinus</name>
    <dbReference type="NCBI Taxonomy" id="671053"/>
    <lineage>
        <taxon>Bacteria</taxon>
        <taxon>Pseudomonadati</taxon>
        <taxon>Pseudomonadota</taxon>
        <taxon>Gammaproteobacteria</taxon>
        <taxon>Oceanospirillales</taxon>
        <taxon>Oceanospirillaceae</taxon>
        <taxon>Thalassolituus</taxon>
    </lineage>
</organism>
<dbReference type="PANTHER" id="PTHR38767:SF1">
    <property type="entry name" value="DNA POLYMERASE III SUBUNIT CHI"/>
    <property type="match status" value="1"/>
</dbReference>
<comment type="caution">
    <text evidence="1">The sequence shown here is derived from an EMBL/GenBank/DDBJ whole genome shotgun (WGS) entry which is preliminary data.</text>
</comment>
<reference evidence="1 2" key="1">
    <citation type="submission" date="2020-12" db="EMBL/GenBank/DDBJ databases">
        <title>Novel Thalassolituus-related marine hydrocarbonoclastic bacteria mediated algae-derived hydrocarbons mineralization in twilight zone of the northern South China Sea.</title>
        <authorList>
            <person name="Dong C."/>
        </authorList>
    </citation>
    <scope>NUCLEOTIDE SEQUENCE [LARGE SCALE GENOMIC DNA]</scope>
    <source>
        <strain evidence="1 2">IMCC1826</strain>
    </source>
</reference>
<keyword evidence="2" id="KW-1185">Reference proteome</keyword>
<gene>
    <name evidence="1" type="ORF">I9W95_17200</name>
</gene>
<proteinExistence type="predicted"/>
<dbReference type="InterPro" id="IPR036768">
    <property type="entry name" value="PolIII_chi_sf"/>
</dbReference>